<evidence type="ECO:0000256" key="2">
    <source>
        <dbReference type="PROSITE-ProRule" id="PRU01091"/>
    </source>
</evidence>
<keyword evidence="1 2" id="KW-0238">DNA-binding</keyword>
<gene>
    <name evidence="5" type="ORF">E4K65_25375</name>
</gene>
<sequence length="356" mass="39752">MRYFFDDCVLDTELRELRRGSDVVHTSPQVFDLLEYLIRTRDRVVSKDDLISAIWNGRIVSDAALTTRLNAVRRAIGDSGERQRLIKTFPRKGFRFVGALHDAGRCTPTAMISSTDELEVARPTGKEAVLVPVSSEQLTGKRRSHHRLGHVKGPLKFVGGALASMAAVGAIAGGLYGYWSFWKTPRTDAVREAQETVISEIKSRLSIVVLPFANLNNDPKQDQFADTITRELTIDIARTPATFVIGYETAALIYRDRPTDLKQFGAVLGVRWAVQGAVKSYGDQVRINVSLTDLQTARDIWSDWFDGDRTNLVALHNNITARLLCVAHLHLRQYEEAIEKCSRSLNIGANLHAYTS</sequence>
<proteinExistence type="predicted"/>
<dbReference type="SMART" id="SM00862">
    <property type="entry name" value="Trans_reg_C"/>
    <property type="match status" value="1"/>
</dbReference>
<keyword evidence="3" id="KW-0472">Membrane</keyword>
<protein>
    <recommendedName>
        <fullName evidence="4">OmpR/PhoB-type domain-containing protein</fullName>
    </recommendedName>
</protein>
<evidence type="ECO:0000256" key="3">
    <source>
        <dbReference type="SAM" id="Phobius"/>
    </source>
</evidence>
<accession>A0A4Y9LQ08</accession>
<name>A0A4Y9LQ08_9BRAD</name>
<evidence type="ECO:0000313" key="5">
    <source>
        <dbReference type="EMBL" id="TFV45375.1"/>
    </source>
</evidence>
<dbReference type="CDD" id="cd00383">
    <property type="entry name" value="trans_reg_C"/>
    <property type="match status" value="1"/>
</dbReference>
<dbReference type="PROSITE" id="PS51755">
    <property type="entry name" value="OMPR_PHOB"/>
    <property type="match status" value="1"/>
</dbReference>
<feature type="transmembrane region" description="Helical" evidence="3">
    <location>
        <begin position="157"/>
        <end position="179"/>
    </location>
</feature>
<feature type="DNA-binding region" description="OmpR/PhoB-type" evidence="2">
    <location>
        <begin position="1"/>
        <end position="98"/>
    </location>
</feature>
<dbReference type="InterPro" id="IPR036388">
    <property type="entry name" value="WH-like_DNA-bd_sf"/>
</dbReference>
<dbReference type="Gene3D" id="1.10.10.10">
    <property type="entry name" value="Winged helix-like DNA-binding domain superfamily/Winged helix DNA-binding domain"/>
    <property type="match status" value="1"/>
</dbReference>
<dbReference type="AlphaFoldDB" id="A0A4Y9LQ08"/>
<dbReference type="GO" id="GO:0003677">
    <property type="term" value="F:DNA binding"/>
    <property type="evidence" value="ECO:0007669"/>
    <property type="project" value="UniProtKB-UniRule"/>
</dbReference>
<evidence type="ECO:0000256" key="1">
    <source>
        <dbReference type="ARBA" id="ARBA00023125"/>
    </source>
</evidence>
<keyword evidence="3" id="KW-0812">Transmembrane</keyword>
<dbReference type="Pfam" id="PF00486">
    <property type="entry name" value="Trans_reg_C"/>
    <property type="match status" value="1"/>
</dbReference>
<reference evidence="5 6" key="1">
    <citation type="submission" date="2019-03" db="EMBL/GenBank/DDBJ databases">
        <title>Bradyrhizobium diversity isolated from nodules of Chamaecrista fasciculata.</title>
        <authorList>
            <person name="Klepa M.S."/>
            <person name="Urquiaga M.O."/>
            <person name="Hungria M."/>
            <person name="Delamuta J.R."/>
        </authorList>
    </citation>
    <scope>NUCLEOTIDE SEQUENCE [LARGE SCALE GENOMIC DNA]</scope>
    <source>
        <strain evidence="5 6">CNPSo 3448</strain>
    </source>
</reference>
<dbReference type="Gene3D" id="3.40.50.10070">
    <property type="entry name" value="TolB, N-terminal domain"/>
    <property type="match status" value="1"/>
</dbReference>
<dbReference type="InterPro" id="IPR001867">
    <property type="entry name" value="OmpR/PhoB-type_DNA-bd"/>
</dbReference>
<dbReference type="GO" id="GO:0000160">
    <property type="term" value="P:phosphorelay signal transduction system"/>
    <property type="evidence" value="ECO:0007669"/>
    <property type="project" value="InterPro"/>
</dbReference>
<comment type="caution">
    <text evidence="5">The sequence shown here is derived from an EMBL/GenBank/DDBJ whole genome shotgun (WGS) entry which is preliminary data.</text>
</comment>
<dbReference type="EMBL" id="SPQT01000015">
    <property type="protein sequence ID" value="TFV45375.1"/>
    <property type="molecule type" value="Genomic_DNA"/>
</dbReference>
<dbReference type="GO" id="GO:0006355">
    <property type="term" value="P:regulation of DNA-templated transcription"/>
    <property type="evidence" value="ECO:0007669"/>
    <property type="project" value="InterPro"/>
</dbReference>
<feature type="domain" description="OmpR/PhoB-type" evidence="4">
    <location>
        <begin position="1"/>
        <end position="98"/>
    </location>
</feature>
<dbReference type="Proteomes" id="UP000297966">
    <property type="component" value="Unassembled WGS sequence"/>
</dbReference>
<dbReference type="SUPFAM" id="SSF46894">
    <property type="entry name" value="C-terminal effector domain of the bipartite response regulators"/>
    <property type="match status" value="1"/>
</dbReference>
<dbReference type="InterPro" id="IPR016032">
    <property type="entry name" value="Sig_transdc_resp-reg_C-effctor"/>
</dbReference>
<evidence type="ECO:0000259" key="4">
    <source>
        <dbReference type="PROSITE" id="PS51755"/>
    </source>
</evidence>
<organism evidence="5 6">
    <name type="scientific">Bradyrhizobium niftali</name>
    <dbReference type="NCBI Taxonomy" id="2560055"/>
    <lineage>
        <taxon>Bacteria</taxon>
        <taxon>Pseudomonadati</taxon>
        <taxon>Pseudomonadota</taxon>
        <taxon>Alphaproteobacteria</taxon>
        <taxon>Hyphomicrobiales</taxon>
        <taxon>Nitrobacteraceae</taxon>
        <taxon>Bradyrhizobium</taxon>
    </lineage>
</organism>
<dbReference type="OrthoDB" id="7267294at2"/>
<keyword evidence="3" id="KW-1133">Transmembrane helix</keyword>
<evidence type="ECO:0000313" key="6">
    <source>
        <dbReference type="Proteomes" id="UP000297966"/>
    </source>
</evidence>
<keyword evidence="6" id="KW-1185">Reference proteome</keyword>